<name>A0A5B8IXW1_9RHOB</name>
<evidence type="ECO:0000313" key="1">
    <source>
        <dbReference type="EMBL" id="QDY69488.1"/>
    </source>
</evidence>
<dbReference type="AlphaFoldDB" id="A0A5B8IXW1"/>
<reference evidence="1 2" key="1">
    <citation type="submission" date="2019-07" db="EMBL/GenBank/DDBJ databases">
        <title>Litoreibacter alkalisoli sp. nov., isolated from saline-alkaline soil.</title>
        <authorList>
            <person name="Wang S."/>
            <person name="Xu L."/>
            <person name="Xing Y.-T."/>
            <person name="Sun J.-Q."/>
        </authorList>
    </citation>
    <scope>NUCLEOTIDE SEQUENCE [LARGE SCALE GENOMIC DNA]</scope>
    <source>
        <strain evidence="1 2">LN3S51</strain>
    </source>
</reference>
<evidence type="ECO:0000313" key="2">
    <source>
        <dbReference type="Proteomes" id="UP000318483"/>
    </source>
</evidence>
<proteinExistence type="predicted"/>
<protein>
    <submittedName>
        <fullName evidence="1">Uncharacterized protein</fullName>
    </submittedName>
</protein>
<accession>A0A5B8IXW1</accession>
<dbReference type="Proteomes" id="UP000318483">
    <property type="component" value="Chromosome"/>
</dbReference>
<dbReference type="EMBL" id="CP042261">
    <property type="protein sequence ID" value="QDY69488.1"/>
    <property type="molecule type" value="Genomic_DNA"/>
</dbReference>
<keyword evidence="2" id="KW-1185">Reference proteome</keyword>
<gene>
    <name evidence="1" type="ORF">FPZ52_07535</name>
</gene>
<dbReference type="KEGG" id="lit:FPZ52_07535"/>
<sequence>MPGDPIAVFSAIHAILTGVGAEEGYHYESLGNTAVVKVVKRYIADHRGIFEDPKRRAMLVEILQLFSEVGWTDALRLLYDLPDLLR</sequence>
<dbReference type="OrthoDB" id="5526504at2"/>
<organism evidence="1 2">
    <name type="scientific">Qingshengfaniella alkalisoli</name>
    <dbReference type="NCBI Taxonomy" id="2599296"/>
    <lineage>
        <taxon>Bacteria</taxon>
        <taxon>Pseudomonadati</taxon>
        <taxon>Pseudomonadota</taxon>
        <taxon>Alphaproteobacteria</taxon>
        <taxon>Rhodobacterales</taxon>
        <taxon>Paracoccaceae</taxon>
        <taxon>Qingshengfaniella</taxon>
    </lineage>
</organism>